<proteinExistence type="predicted"/>
<dbReference type="RefSeq" id="XP_067485246.1">
    <property type="nucleotide sequence ID" value="XM_067622178.1"/>
</dbReference>
<evidence type="ECO:0000313" key="2">
    <source>
        <dbReference type="EMBL" id="OJJ77999.1"/>
    </source>
</evidence>
<evidence type="ECO:0000256" key="1">
    <source>
        <dbReference type="SAM" id="Phobius"/>
    </source>
</evidence>
<evidence type="ECO:0000313" key="3">
    <source>
        <dbReference type="Proteomes" id="UP000184499"/>
    </source>
</evidence>
<dbReference type="OrthoDB" id="10496391at2759"/>
<keyword evidence="1" id="KW-0812">Transmembrane</keyword>
<dbReference type="Proteomes" id="UP000184499">
    <property type="component" value="Unassembled WGS sequence"/>
</dbReference>
<keyword evidence="1" id="KW-0472">Membrane</keyword>
<dbReference type="EMBL" id="KV878679">
    <property type="protein sequence ID" value="OJJ77999.1"/>
    <property type="molecule type" value="Genomic_DNA"/>
</dbReference>
<protein>
    <submittedName>
        <fullName evidence="2">Uncharacterized protein</fullName>
    </submittedName>
</protein>
<sequence length="84" mass="9395">MLRPSQFSYSTSQPSINPSTYDGLSTTAFCYHLHITSSAFPVGYAGVCQLWRHNLSTTFLIGSVVVSGCFTDACVLLSWRYHFY</sequence>
<name>A0A1L9V2F5_ASPBC</name>
<dbReference type="AlphaFoldDB" id="A0A1L9V2F5"/>
<feature type="transmembrane region" description="Helical" evidence="1">
    <location>
        <begin position="59"/>
        <end position="79"/>
    </location>
</feature>
<dbReference type="GeneID" id="93574666"/>
<keyword evidence="1" id="KW-1133">Transmembrane helix</keyword>
<dbReference type="VEuPathDB" id="FungiDB:ASPBRDRAFT_254445"/>
<accession>A0A1L9V2F5</accession>
<organism evidence="2 3">
    <name type="scientific">Aspergillus brasiliensis (strain CBS 101740 / IMI 381727 / IBT 21946)</name>
    <dbReference type="NCBI Taxonomy" id="767769"/>
    <lineage>
        <taxon>Eukaryota</taxon>
        <taxon>Fungi</taxon>
        <taxon>Dikarya</taxon>
        <taxon>Ascomycota</taxon>
        <taxon>Pezizomycotina</taxon>
        <taxon>Eurotiomycetes</taxon>
        <taxon>Eurotiomycetidae</taxon>
        <taxon>Eurotiales</taxon>
        <taxon>Aspergillaceae</taxon>
        <taxon>Aspergillus</taxon>
        <taxon>Aspergillus subgen. Circumdati</taxon>
    </lineage>
</organism>
<gene>
    <name evidence="2" type="ORF">ASPBRDRAFT_254445</name>
</gene>
<keyword evidence="3" id="KW-1185">Reference proteome</keyword>
<reference evidence="3" key="1">
    <citation type="journal article" date="2017" name="Genome Biol.">
        <title>Comparative genomics reveals high biological diversity and specific adaptations in the industrially and medically important fungal genus Aspergillus.</title>
        <authorList>
            <person name="de Vries R.P."/>
            <person name="Riley R."/>
            <person name="Wiebenga A."/>
            <person name="Aguilar-Osorio G."/>
            <person name="Amillis S."/>
            <person name="Uchima C.A."/>
            <person name="Anderluh G."/>
            <person name="Asadollahi M."/>
            <person name="Askin M."/>
            <person name="Barry K."/>
            <person name="Battaglia E."/>
            <person name="Bayram O."/>
            <person name="Benocci T."/>
            <person name="Braus-Stromeyer S.A."/>
            <person name="Caldana C."/>
            <person name="Canovas D."/>
            <person name="Cerqueira G.C."/>
            <person name="Chen F."/>
            <person name="Chen W."/>
            <person name="Choi C."/>
            <person name="Clum A."/>
            <person name="Dos Santos R.A."/>
            <person name="Damasio A.R."/>
            <person name="Diallinas G."/>
            <person name="Emri T."/>
            <person name="Fekete E."/>
            <person name="Flipphi M."/>
            <person name="Freyberg S."/>
            <person name="Gallo A."/>
            <person name="Gournas C."/>
            <person name="Habgood R."/>
            <person name="Hainaut M."/>
            <person name="Harispe M.L."/>
            <person name="Henrissat B."/>
            <person name="Hilden K.S."/>
            <person name="Hope R."/>
            <person name="Hossain A."/>
            <person name="Karabika E."/>
            <person name="Karaffa L."/>
            <person name="Karanyi Z."/>
            <person name="Krasevec N."/>
            <person name="Kuo A."/>
            <person name="Kusch H."/>
            <person name="LaButti K."/>
            <person name="Lagendijk E.L."/>
            <person name="Lapidus A."/>
            <person name="Levasseur A."/>
            <person name="Lindquist E."/>
            <person name="Lipzen A."/>
            <person name="Logrieco A.F."/>
            <person name="MacCabe A."/>
            <person name="Maekelae M.R."/>
            <person name="Malavazi I."/>
            <person name="Melin P."/>
            <person name="Meyer V."/>
            <person name="Mielnichuk N."/>
            <person name="Miskei M."/>
            <person name="Molnar A.P."/>
            <person name="Mule G."/>
            <person name="Ngan C.Y."/>
            <person name="Orejas M."/>
            <person name="Orosz E."/>
            <person name="Ouedraogo J.P."/>
            <person name="Overkamp K.M."/>
            <person name="Park H.-S."/>
            <person name="Perrone G."/>
            <person name="Piumi F."/>
            <person name="Punt P.J."/>
            <person name="Ram A.F."/>
            <person name="Ramon A."/>
            <person name="Rauscher S."/>
            <person name="Record E."/>
            <person name="Riano-Pachon D.M."/>
            <person name="Robert V."/>
            <person name="Roehrig J."/>
            <person name="Ruller R."/>
            <person name="Salamov A."/>
            <person name="Salih N.S."/>
            <person name="Samson R.A."/>
            <person name="Sandor E."/>
            <person name="Sanguinetti M."/>
            <person name="Schuetze T."/>
            <person name="Sepcic K."/>
            <person name="Shelest E."/>
            <person name="Sherlock G."/>
            <person name="Sophianopoulou V."/>
            <person name="Squina F.M."/>
            <person name="Sun H."/>
            <person name="Susca A."/>
            <person name="Todd R.B."/>
            <person name="Tsang A."/>
            <person name="Unkles S.E."/>
            <person name="van de Wiele N."/>
            <person name="van Rossen-Uffink D."/>
            <person name="Oliveira J.V."/>
            <person name="Vesth T.C."/>
            <person name="Visser J."/>
            <person name="Yu J.-H."/>
            <person name="Zhou M."/>
            <person name="Andersen M.R."/>
            <person name="Archer D.B."/>
            <person name="Baker S.E."/>
            <person name="Benoit I."/>
            <person name="Brakhage A.A."/>
            <person name="Braus G.H."/>
            <person name="Fischer R."/>
            <person name="Frisvad J.C."/>
            <person name="Goldman G.H."/>
            <person name="Houbraken J."/>
            <person name="Oakley B."/>
            <person name="Pocsi I."/>
            <person name="Scazzocchio C."/>
            <person name="Seiboth B."/>
            <person name="vanKuyk P.A."/>
            <person name="Wortman J."/>
            <person name="Dyer P.S."/>
            <person name="Grigoriev I.V."/>
        </authorList>
    </citation>
    <scope>NUCLEOTIDE SEQUENCE [LARGE SCALE GENOMIC DNA]</scope>
    <source>
        <strain evidence="3">CBS 101740 / IMI 381727 / IBT 21946</strain>
    </source>
</reference>